<dbReference type="EMBL" id="JAVRIF010000001">
    <property type="protein sequence ID" value="MDT0602561.1"/>
    <property type="molecule type" value="Genomic_DNA"/>
</dbReference>
<dbReference type="InterPro" id="IPR000160">
    <property type="entry name" value="GGDEF_dom"/>
</dbReference>
<reference evidence="4 5" key="1">
    <citation type="submission" date="2023-09" db="EMBL/GenBank/DDBJ databases">
        <authorList>
            <person name="Rey-Velasco X."/>
        </authorList>
    </citation>
    <scope>NUCLEOTIDE SEQUENCE [LARGE SCALE GENOMIC DNA]</scope>
    <source>
        <strain evidence="4 5">W431</strain>
    </source>
</reference>
<dbReference type="Gene3D" id="3.30.70.270">
    <property type="match status" value="1"/>
</dbReference>
<feature type="transmembrane region" description="Helical" evidence="1">
    <location>
        <begin position="738"/>
        <end position="757"/>
    </location>
</feature>
<feature type="domain" description="GGDEF" evidence="3">
    <location>
        <begin position="808"/>
        <end position="940"/>
    </location>
</feature>
<keyword evidence="5" id="KW-1185">Reference proteome</keyword>
<dbReference type="RefSeq" id="WP_311577028.1">
    <property type="nucleotide sequence ID" value="NZ_JAVRIF010000001.1"/>
</dbReference>
<dbReference type="Proteomes" id="UP001266357">
    <property type="component" value="Unassembled WGS sequence"/>
</dbReference>
<dbReference type="Pfam" id="PF00497">
    <property type="entry name" value="SBP_bac_3"/>
    <property type="match status" value="3"/>
</dbReference>
<name>A0ABU2ZXA7_9GAMM</name>
<accession>A0ABU2ZXA7</accession>
<gene>
    <name evidence="4" type="ORF">RM573_03045</name>
</gene>
<evidence type="ECO:0000313" key="5">
    <source>
        <dbReference type="Proteomes" id="UP001266357"/>
    </source>
</evidence>
<dbReference type="Pfam" id="PF00990">
    <property type="entry name" value="GGDEF"/>
    <property type="match status" value="1"/>
</dbReference>
<evidence type="ECO:0000259" key="3">
    <source>
        <dbReference type="PROSITE" id="PS50887"/>
    </source>
</evidence>
<evidence type="ECO:0000256" key="1">
    <source>
        <dbReference type="SAM" id="Phobius"/>
    </source>
</evidence>
<organism evidence="4 5">
    <name type="scientific">Thalassotalea castellviae</name>
    <dbReference type="NCBI Taxonomy" id="3075612"/>
    <lineage>
        <taxon>Bacteria</taxon>
        <taxon>Pseudomonadati</taxon>
        <taxon>Pseudomonadota</taxon>
        <taxon>Gammaproteobacteria</taxon>
        <taxon>Alteromonadales</taxon>
        <taxon>Colwelliaceae</taxon>
        <taxon>Thalassotalea</taxon>
    </lineage>
</organism>
<feature type="signal peptide" evidence="2">
    <location>
        <begin position="1"/>
        <end position="22"/>
    </location>
</feature>
<comment type="caution">
    <text evidence="4">The sequence shown here is derived from an EMBL/GenBank/DDBJ whole genome shotgun (WGS) entry which is preliminary data.</text>
</comment>
<keyword evidence="2" id="KW-0732">Signal</keyword>
<evidence type="ECO:0000256" key="2">
    <source>
        <dbReference type="SAM" id="SignalP"/>
    </source>
</evidence>
<dbReference type="CDD" id="cd01007">
    <property type="entry name" value="PBP2_BvgS_HisK_like"/>
    <property type="match status" value="1"/>
</dbReference>
<dbReference type="InterPro" id="IPR001638">
    <property type="entry name" value="Solute-binding_3/MltF_N"/>
</dbReference>
<keyword evidence="1" id="KW-0472">Membrane</keyword>
<dbReference type="SUPFAM" id="SSF55073">
    <property type="entry name" value="Nucleotide cyclase"/>
    <property type="match status" value="1"/>
</dbReference>
<dbReference type="SMART" id="SM00267">
    <property type="entry name" value="GGDEF"/>
    <property type="match status" value="1"/>
</dbReference>
<protein>
    <submittedName>
        <fullName evidence="4">Transporter substrate-binding domain-containing protein</fullName>
    </submittedName>
</protein>
<dbReference type="PROSITE" id="PS50887">
    <property type="entry name" value="GGDEF"/>
    <property type="match status" value="1"/>
</dbReference>
<dbReference type="InterPro" id="IPR029787">
    <property type="entry name" value="Nucleotide_cyclase"/>
</dbReference>
<dbReference type="CDD" id="cd01949">
    <property type="entry name" value="GGDEF"/>
    <property type="match status" value="1"/>
</dbReference>
<dbReference type="NCBIfam" id="TIGR00254">
    <property type="entry name" value="GGDEF"/>
    <property type="match status" value="1"/>
</dbReference>
<sequence length="940" mass="107278">MKFWLVKFLFINTLFFCCQVFAQTKAEIPQPIKIAFNKTSFPYHFQNQQGEADGIMVDYWKLWANKQNVVVEFVPMSWLETLASVSEGEADIHAGMAKTDNRAKVFTFTDTFFKQKSHIYLHRNYEHIETLQQLIPLTIGVVAGSSHIEILKKLNPDFMIREYKSRFALFDGALNGEIAAFSILDRVFRNYQKRKELLTQFPTYRRILLNQDEYVSAVKKDNTVLAQFIEDGLAKITPEDKTILEKKWLGFNKSADKVLLAYTPNLLPYMGESINGKAQGLFIDIWRLWSEQTGLAVEFIPEKMTDAVELIKAGEIDAHVAYPNNKLSSDNLTLAHQIYAVPSNVYISNNIPNITELSQLNGKRLGIFKTAPYIAQIAKYHPDIKLVFLKNYKDVLKAIDKNDIDAFVGAVETTHEQLTQANLQLAFYKLPISPFKTNIFALTQHKNTRLVEIIKEGFELLPTAALIQLEENWLSNKQEGFYKQSAKKVELTKDEKTFLSEVDTIKVGINKSWRPVEFVNENGKAEGINADILALISQKTGINFTFKFYDSWSEMLQGVINKEVDLLGSANESEERKKVLSFTDSYWDMPWVVIHQRQQKSGLKLKDFYGKKLAIVKGYHVAKVIQKDHPNIILKLVDDHEEGIKAVQQGAVQGLIENIASASELIRRESLMTLYMSVVDEFNIDKNSFAIRKDWPELTRIINKALLTISESERLVIYEKWFGINLETGFDKDTVLRLSAQIGVIIITIIVVIVVWNRRLYVEIQTRKSLEKKMKHMATHDELTGLANRVLLKDRIKTAINFHQRQSLQMALLFIDLDGFKGINDTYGHDVGDELLIQVADRLSQCVRKSDTTVRFGGDEFVLLLTGLHNKDEAAFIAEKVLQLMQKPFQLSIAQAKIGCSIGIAMYPGDAKSETDLLKEADRLMYEVKATGKNHFAFSS</sequence>
<dbReference type="SUPFAM" id="SSF53850">
    <property type="entry name" value="Periplasmic binding protein-like II"/>
    <property type="match status" value="3"/>
</dbReference>
<feature type="chain" id="PRO_5045450475" evidence="2">
    <location>
        <begin position="23"/>
        <end position="940"/>
    </location>
</feature>
<dbReference type="PANTHER" id="PTHR46663:SF2">
    <property type="entry name" value="GGDEF DOMAIN-CONTAINING PROTEIN"/>
    <property type="match status" value="1"/>
</dbReference>
<dbReference type="InterPro" id="IPR043128">
    <property type="entry name" value="Rev_trsase/Diguanyl_cyclase"/>
</dbReference>
<keyword evidence="1" id="KW-0812">Transmembrane</keyword>
<dbReference type="InterPro" id="IPR052163">
    <property type="entry name" value="DGC-Regulatory_Protein"/>
</dbReference>
<dbReference type="Gene3D" id="3.40.190.10">
    <property type="entry name" value="Periplasmic binding protein-like II"/>
    <property type="match status" value="6"/>
</dbReference>
<proteinExistence type="predicted"/>
<dbReference type="CDD" id="cd13706">
    <property type="entry name" value="PBP2_HisK_like_1"/>
    <property type="match status" value="1"/>
</dbReference>
<dbReference type="PANTHER" id="PTHR46663">
    <property type="entry name" value="DIGUANYLATE CYCLASE DGCT-RELATED"/>
    <property type="match status" value="1"/>
</dbReference>
<keyword evidence="1" id="KW-1133">Transmembrane helix</keyword>
<evidence type="ECO:0000313" key="4">
    <source>
        <dbReference type="EMBL" id="MDT0602561.1"/>
    </source>
</evidence>
<dbReference type="SMART" id="SM00062">
    <property type="entry name" value="PBPb"/>
    <property type="match status" value="3"/>
</dbReference>